<dbReference type="Proteomes" id="UP000030647">
    <property type="component" value="Unassembled WGS sequence"/>
</dbReference>
<protein>
    <recommendedName>
        <fullName evidence="3">WxL domain-containing protein</fullName>
    </recommendedName>
</protein>
<dbReference type="HOGENOM" id="CLU_312792_0_0_9"/>
<evidence type="ECO:0008006" key="3">
    <source>
        <dbReference type="Google" id="ProtNLM"/>
    </source>
</evidence>
<dbReference type="eggNOG" id="COG3203">
    <property type="taxonomic scope" value="Bacteria"/>
</dbReference>
<gene>
    <name evidence="1" type="ORF">L248_3169</name>
</gene>
<dbReference type="InterPro" id="IPR013320">
    <property type="entry name" value="ConA-like_dom_sf"/>
</dbReference>
<evidence type="ECO:0000313" key="2">
    <source>
        <dbReference type="Proteomes" id="UP000030647"/>
    </source>
</evidence>
<organism evidence="1 2">
    <name type="scientific">Schleiferilactobacillus shenzhenensis LY-73</name>
    <dbReference type="NCBI Taxonomy" id="1231336"/>
    <lineage>
        <taxon>Bacteria</taxon>
        <taxon>Bacillati</taxon>
        <taxon>Bacillota</taxon>
        <taxon>Bacilli</taxon>
        <taxon>Lactobacillales</taxon>
        <taxon>Lactobacillaceae</taxon>
        <taxon>Schleiferilactobacillus</taxon>
    </lineage>
</organism>
<dbReference type="AlphaFoldDB" id="U4TU90"/>
<proteinExistence type="predicted"/>
<dbReference type="OrthoDB" id="2295766at2"/>
<dbReference type="Gene3D" id="2.60.120.200">
    <property type="match status" value="1"/>
</dbReference>
<dbReference type="EMBL" id="KI271590">
    <property type="protein sequence ID" value="ERL65007.1"/>
    <property type="molecule type" value="Genomic_DNA"/>
</dbReference>
<evidence type="ECO:0000313" key="1">
    <source>
        <dbReference type="EMBL" id="ERL65007.1"/>
    </source>
</evidence>
<name>U4TU90_9LACO</name>
<sequence length="937" mass="100419">MWGNLSSDIFMRRYHQRRTIIAGILSLLTIALLAWWPAPVRAAADGGNGTALTQSIIGTQRLMVGAASQNQITIGSNQSQDFFSPSGSTVIDSDADGNWSNITLTNINDGGGYNQVGAVTLNMRIDMNYDFTFHWQVKTQPALDDNGNPRIMADGIGFALHPVYNAGVTGTGPDSEISSDQTIDQGLHAVGNNGGNLGTADLMNSWGFKLDSYYNDGFSGPLANTFYGDVQHRQNGQNGGTMNADAYATADNRVDGSAVDGIPVDNLGGQWGPYGMFTQTDATGYMSYTASDNSIEQTPLTGKAANSVNMLAGQWENMTMSYDATFHQLKVQITDPTDTSRTMTWERALTAAEQANIQSKKYYAFSVLGSTGTSVATQAIQHLGGTFTPENPTLVVRQTTTNGTSIADAQTITTKGTVKTQAPVQATPTDKNNQFQGILSHILFTYYDSTGHQVTKRVDNTRKNGFDRDVDNWFYSVNTNNYSALTMVTYVYRRQNDLPQLTFKYDNVTTDSDGNATLTPGSDVRVTATLTNPASGPSTWMDAFALDKLPAMLQLKEPTSNVTTQADGWTKIKFGDIARGTPAQQVFTLHYQGTMNATLYPGSIPSNAGGLVLAQDAYVYDASPENKDTAGNPVSSSYYYVPNVLDAPLKTETATAELVVSDYTEMDYGNFVPYYGSKAPTASAAFHYWDVTDKNATTMDPAKTGHPTTDITGAPAKTVTGQLGDAITAPATALSGYDYLGYYEYTSTGSTWHAAGDTAPTFYFQSQTGATPQQTIAYVYRPTNSKYLTITPPKLDFGQHTTQTISQTNQTWPLSDAAQVQVADNRPHKDGVPTADGWQVTVQASGPFKTADGQTLTGASLAFTAPTTSTTPSPTLTGGTLTLGTGTSNTLTLAKTADYGSANLQWAADGVHLALPKQAVAAQPYTTTLTWTVNDGL</sequence>
<dbReference type="RefSeq" id="WP_022529754.1">
    <property type="nucleotide sequence ID" value="NZ_KI271590.1"/>
</dbReference>
<accession>U4TU90</accession>
<keyword evidence="2" id="KW-1185">Reference proteome</keyword>
<reference evidence="2" key="1">
    <citation type="journal article" date="2013" name="Genome Announc.">
        <title>Whole-Genome Sequencing of Lactobacillus shenzhenensis Strain LY-73T.</title>
        <authorList>
            <person name="Lin Z."/>
            <person name="Liu Z."/>
            <person name="Yang R."/>
            <person name="Zou Y."/>
            <person name="Wan D."/>
            <person name="Chen J."/>
            <person name="Guo M."/>
            <person name="Zhao J."/>
            <person name="Fang C."/>
            <person name="Yang R."/>
            <person name="Liu F."/>
        </authorList>
    </citation>
    <scope>NUCLEOTIDE SEQUENCE [LARGE SCALE GENOMIC DNA]</scope>
    <source>
        <strain evidence="2">LY-73</strain>
    </source>
</reference>
<dbReference type="SUPFAM" id="SSF49899">
    <property type="entry name" value="Concanavalin A-like lectins/glucanases"/>
    <property type="match status" value="1"/>
</dbReference>